<proteinExistence type="predicted"/>
<feature type="region of interest" description="Disordered" evidence="1">
    <location>
        <begin position="1"/>
        <end position="29"/>
    </location>
</feature>
<evidence type="ECO:0000256" key="1">
    <source>
        <dbReference type="SAM" id="MobiDB-lite"/>
    </source>
</evidence>
<evidence type="ECO:0000313" key="2">
    <source>
        <dbReference type="EMBL" id="KAG1532346.1"/>
    </source>
</evidence>
<comment type="caution">
    <text evidence="2">The sequence shown here is derived from an EMBL/GenBank/DDBJ whole genome shotgun (WGS) entry which is preliminary data.</text>
</comment>
<dbReference type="AlphaFoldDB" id="A0A9P6XTS6"/>
<sequence>MSNASLAGGRNSASSWRSNTTSGRINAPVSRKLNITPWRAVPRTRSQRCAPTFCAAIDEQAAPIAIAGICR</sequence>
<gene>
    <name evidence="2" type="ORF">G6F50_016248</name>
</gene>
<name>A0A9P6XTS6_9FUNG</name>
<accession>A0A9P6XTS6</accession>
<feature type="compositionally biased region" description="Polar residues" evidence="1">
    <location>
        <begin position="1"/>
        <end position="24"/>
    </location>
</feature>
<dbReference type="Proteomes" id="UP000740926">
    <property type="component" value="Unassembled WGS sequence"/>
</dbReference>
<organism evidence="2 3">
    <name type="scientific">Rhizopus delemar</name>
    <dbReference type="NCBI Taxonomy" id="936053"/>
    <lineage>
        <taxon>Eukaryota</taxon>
        <taxon>Fungi</taxon>
        <taxon>Fungi incertae sedis</taxon>
        <taxon>Mucoromycota</taxon>
        <taxon>Mucoromycotina</taxon>
        <taxon>Mucoromycetes</taxon>
        <taxon>Mucorales</taxon>
        <taxon>Mucorineae</taxon>
        <taxon>Rhizopodaceae</taxon>
        <taxon>Rhizopus</taxon>
    </lineage>
</organism>
<reference evidence="2 3" key="1">
    <citation type="journal article" date="2020" name="Microb. Genom.">
        <title>Genetic diversity of clinical and environmental Mucorales isolates obtained from an investigation of mucormycosis cases among solid organ transplant recipients.</title>
        <authorList>
            <person name="Nguyen M.H."/>
            <person name="Kaul D."/>
            <person name="Muto C."/>
            <person name="Cheng S.J."/>
            <person name="Richter R.A."/>
            <person name="Bruno V.M."/>
            <person name="Liu G."/>
            <person name="Beyhan S."/>
            <person name="Sundermann A.J."/>
            <person name="Mounaud S."/>
            <person name="Pasculle A.W."/>
            <person name="Nierman W.C."/>
            <person name="Driscoll E."/>
            <person name="Cumbie R."/>
            <person name="Clancy C.J."/>
            <person name="Dupont C.L."/>
        </authorList>
    </citation>
    <scope>NUCLEOTIDE SEQUENCE [LARGE SCALE GENOMIC DNA]</scope>
    <source>
        <strain evidence="2 3">GL24</strain>
    </source>
</reference>
<dbReference type="EMBL" id="JAANIU010009979">
    <property type="protein sequence ID" value="KAG1532346.1"/>
    <property type="molecule type" value="Genomic_DNA"/>
</dbReference>
<protein>
    <submittedName>
        <fullName evidence="2">Uncharacterized protein</fullName>
    </submittedName>
</protein>
<keyword evidence="3" id="KW-1185">Reference proteome</keyword>
<evidence type="ECO:0000313" key="3">
    <source>
        <dbReference type="Proteomes" id="UP000740926"/>
    </source>
</evidence>